<dbReference type="Proteomes" id="UP000044841">
    <property type="component" value="Unassembled WGS sequence"/>
</dbReference>
<organism evidence="1 2">
    <name type="scientific">Rhizoctonia solani</name>
    <dbReference type="NCBI Taxonomy" id="456999"/>
    <lineage>
        <taxon>Eukaryota</taxon>
        <taxon>Fungi</taxon>
        <taxon>Dikarya</taxon>
        <taxon>Basidiomycota</taxon>
        <taxon>Agaricomycotina</taxon>
        <taxon>Agaricomycetes</taxon>
        <taxon>Cantharellales</taxon>
        <taxon>Ceratobasidiaceae</taxon>
        <taxon>Rhizoctonia</taxon>
    </lineage>
</organism>
<reference evidence="1 2" key="1">
    <citation type="submission" date="2015-07" db="EMBL/GenBank/DDBJ databases">
        <authorList>
            <person name="Noorani M."/>
        </authorList>
    </citation>
    <scope>NUCLEOTIDE SEQUENCE [LARGE SCALE GENOMIC DNA]</scope>
    <source>
        <strain evidence="1">BBA 69670</strain>
    </source>
</reference>
<protein>
    <submittedName>
        <fullName evidence="1">Uncharacterized protein</fullName>
    </submittedName>
</protein>
<evidence type="ECO:0000313" key="1">
    <source>
        <dbReference type="EMBL" id="CUA78234.1"/>
    </source>
</evidence>
<dbReference type="EMBL" id="CYGV01001956">
    <property type="protein sequence ID" value="CUA78234.1"/>
    <property type="molecule type" value="Genomic_DNA"/>
</dbReference>
<sequence>MRFKATPPANDKPMVGILMLHTSPLNRSTEESRSSPPTTLQLVKLPNVAFSYANSSKCPEDIDIDACTFSTGSSTILSPPTIPSNLAYPIVKPAATKSALSNTSELNSQFTHLNLSDMFADKSTTSLAPPRSMELHWTFVTKLLAPSDNPTVEALSGPNKYKWKEAMGKE</sequence>
<accession>A0A0K6GIM1</accession>
<evidence type="ECO:0000313" key="2">
    <source>
        <dbReference type="Proteomes" id="UP000044841"/>
    </source>
</evidence>
<gene>
    <name evidence="1" type="ORF">RSOLAG22IIIB_06943</name>
</gene>
<keyword evidence="2" id="KW-1185">Reference proteome</keyword>
<name>A0A0K6GIM1_9AGAM</name>
<proteinExistence type="predicted"/>
<dbReference type="AlphaFoldDB" id="A0A0K6GIM1"/>